<evidence type="ECO:0000256" key="5">
    <source>
        <dbReference type="ARBA" id="ARBA00023136"/>
    </source>
</evidence>
<evidence type="ECO:0000256" key="4">
    <source>
        <dbReference type="ARBA" id="ARBA00022989"/>
    </source>
</evidence>
<name>A0A5C6MDB2_9PLAN</name>
<comment type="caution">
    <text evidence="7">The sequence shown here is derived from an EMBL/GenBank/DDBJ whole genome shotgun (WGS) entry which is preliminary data.</text>
</comment>
<keyword evidence="5 6" id="KW-0472">Membrane</keyword>
<keyword evidence="8" id="KW-1185">Reference proteome</keyword>
<sequence length="383" mass="42531">MLPLLRPYLFPAVEFYPYLFLGLVNSFLSSLSAIPYVVMRIKQLPKIFAALSIATFSIYALLGIVLIAHFDMGLNGYYMAQIASNGFSAVFFTALMLRWSRPCLRNPHLQESWKFAVPLLPSSIASSISSILDRFLFQRLGGLEALGLYSLGLKFVNIVMIVHSTLKLSYGPFFYKTLAEEKDPKATIARVVDFYIFPYFMAGVAISIFVGQYVHWINKVAFFPIVQYVPFLISTAILSSLYTYYAPGIVLSKRTKLLMIPAVLQLVGIASGAYLLVPAFGVWGMIAAKILGASTYFGVAAFIGSRVFLLKFHWMTLLKMSALSAVTLLLHSFINLDHKVLNLLASSSVLVAFMVAAIPILGVSYGQVWNQLKRGRVGMTSMR</sequence>
<evidence type="ECO:0008006" key="9">
    <source>
        <dbReference type="Google" id="ProtNLM"/>
    </source>
</evidence>
<feature type="transmembrane region" description="Helical" evidence="6">
    <location>
        <begin position="225"/>
        <end position="245"/>
    </location>
</feature>
<dbReference type="PANTHER" id="PTHR30250">
    <property type="entry name" value="PST FAMILY PREDICTED COLANIC ACID TRANSPORTER"/>
    <property type="match status" value="1"/>
</dbReference>
<keyword evidence="4 6" id="KW-1133">Transmembrane helix</keyword>
<feature type="transmembrane region" description="Helical" evidence="6">
    <location>
        <begin position="76"/>
        <end position="97"/>
    </location>
</feature>
<feature type="transmembrane region" description="Helical" evidence="6">
    <location>
        <begin position="47"/>
        <end position="70"/>
    </location>
</feature>
<gene>
    <name evidence="7" type="ORF">E3A20_03590</name>
</gene>
<feature type="transmembrane region" description="Helical" evidence="6">
    <location>
        <begin position="283"/>
        <end position="304"/>
    </location>
</feature>
<organism evidence="7 8">
    <name type="scientific">Planctomyces bekefii</name>
    <dbReference type="NCBI Taxonomy" id="1653850"/>
    <lineage>
        <taxon>Bacteria</taxon>
        <taxon>Pseudomonadati</taxon>
        <taxon>Planctomycetota</taxon>
        <taxon>Planctomycetia</taxon>
        <taxon>Planctomycetales</taxon>
        <taxon>Planctomycetaceae</taxon>
        <taxon>Planctomyces</taxon>
    </lineage>
</organism>
<evidence type="ECO:0000256" key="1">
    <source>
        <dbReference type="ARBA" id="ARBA00004651"/>
    </source>
</evidence>
<dbReference type="InterPro" id="IPR050833">
    <property type="entry name" value="Poly_Biosynth_Transport"/>
</dbReference>
<reference evidence="7 8" key="2">
    <citation type="submission" date="2019-08" db="EMBL/GenBank/DDBJ databases">
        <authorList>
            <person name="Henke P."/>
        </authorList>
    </citation>
    <scope>NUCLEOTIDE SEQUENCE [LARGE SCALE GENOMIC DNA]</scope>
    <source>
        <strain evidence="7">Phe10_nw2017</strain>
    </source>
</reference>
<evidence type="ECO:0000256" key="2">
    <source>
        <dbReference type="ARBA" id="ARBA00022475"/>
    </source>
</evidence>
<feature type="transmembrane region" description="Helical" evidence="6">
    <location>
        <begin position="15"/>
        <end position="38"/>
    </location>
</feature>
<proteinExistence type="predicted"/>
<dbReference type="EMBL" id="SRHE01000039">
    <property type="protein sequence ID" value="TWW12145.1"/>
    <property type="molecule type" value="Genomic_DNA"/>
</dbReference>
<feature type="transmembrane region" description="Helical" evidence="6">
    <location>
        <begin position="191"/>
        <end position="213"/>
    </location>
</feature>
<keyword evidence="2" id="KW-1003">Cell membrane</keyword>
<dbReference type="Pfam" id="PF13440">
    <property type="entry name" value="Polysacc_synt_3"/>
    <property type="match status" value="1"/>
</dbReference>
<evidence type="ECO:0000256" key="6">
    <source>
        <dbReference type="SAM" id="Phobius"/>
    </source>
</evidence>
<feature type="transmembrane region" description="Helical" evidence="6">
    <location>
        <begin position="316"/>
        <end position="334"/>
    </location>
</feature>
<keyword evidence="3 6" id="KW-0812">Transmembrane</keyword>
<dbReference type="PANTHER" id="PTHR30250:SF11">
    <property type="entry name" value="O-ANTIGEN TRANSPORTER-RELATED"/>
    <property type="match status" value="1"/>
</dbReference>
<comment type="subcellular location">
    <subcellularLocation>
        <location evidence="1">Cell membrane</location>
        <topology evidence="1">Multi-pass membrane protein</topology>
    </subcellularLocation>
</comment>
<evidence type="ECO:0000313" key="7">
    <source>
        <dbReference type="EMBL" id="TWW12145.1"/>
    </source>
</evidence>
<evidence type="ECO:0000313" key="8">
    <source>
        <dbReference type="Proteomes" id="UP000321083"/>
    </source>
</evidence>
<dbReference type="GO" id="GO:0005886">
    <property type="term" value="C:plasma membrane"/>
    <property type="evidence" value="ECO:0007669"/>
    <property type="project" value="UniProtKB-SubCell"/>
</dbReference>
<dbReference type="AlphaFoldDB" id="A0A5C6MDB2"/>
<feature type="transmembrane region" description="Helical" evidence="6">
    <location>
        <begin position="257"/>
        <end position="277"/>
    </location>
</feature>
<dbReference type="Proteomes" id="UP000321083">
    <property type="component" value="Unassembled WGS sequence"/>
</dbReference>
<reference evidence="7 8" key="1">
    <citation type="submission" date="2019-08" db="EMBL/GenBank/DDBJ databases">
        <title>100 year-old enigma solved: identification of Planctomyces bekefii, the type genus and species of the phylum Planctomycetes.</title>
        <authorList>
            <person name="Svetlana D.N."/>
            <person name="Overmann J."/>
        </authorList>
    </citation>
    <scope>NUCLEOTIDE SEQUENCE [LARGE SCALE GENOMIC DNA]</scope>
    <source>
        <strain evidence="7">Phe10_nw2017</strain>
    </source>
</reference>
<accession>A0A5C6MDB2</accession>
<evidence type="ECO:0000256" key="3">
    <source>
        <dbReference type="ARBA" id="ARBA00022692"/>
    </source>
</evidence>
<protein>
    <recommendedName>
        <fullName evidence="9">Polysaccharide biosynthesis protein C-terminal domain-containing protein</fullName>
    </recommendedName>
</protein>
<feature type="transmembrane region" description="Helical" evidence="6">
    <location>
        <begin position="340"/>
        <end position="366"/>
    </location>
</feature>